<dbReference type="EMBL" id="VSSQ01037912">
    <property type="protein sequence ID" value="MPM90739.1"/>
    <property type="molecule type" value="Genomic_DNA"/>
</dbReference>
<proteinExistence type="predicted"/>
<gene>
    <name evidence="2" type="ORF">SDC9_137861</name>
</gene>
<evidence type="ECO:0000256" key="1">
    <source>
        <dbReference type="SAM" id="MobiDB-lite"/>
    </source>
</evidence>
<name>A0A645DN90_9ZZZZ</name>
<reference evidence="2" key="1">
    <citation type="submission" date="2019-08" db="EMBL/GenBank/DDBJ databases">
        <authorList>
            <person name="Kucharzyk K."/>
            <person name="Murdoch R.W."/>
            <person name="Higgins S."/>
            <person name="Loffler F."/>
        </authorList>
    </citation>
    <scope>NUCLEOTIDE SEQUENCE</scope>
</reference>
<dbReference type="AlphaFoldDB" id="A0A645DN90"/>
<evidence type="ECO:0000313" key="2">
    <source>
        <dbReference type="EMBL" id="MPM90739.1"/>
    </source>
</evidence>
<comment type="caution">
    <text evidence="2">The sequence shown here is derived from an EMBL/GenBank/DDBJ whole genome shotgun (WGS) entry which is preliminary data.</text>
</comment>
<organism evidence="2">
    <name type="scientific">bioreactor metagenome</name>
    <dbReference type="NCBI Taxonomy" id="1076179"/>
    <lineage>
        <taxon>unclassified sequences</taxon>
        <taxon>metagenomes</taxon>
        <taxon>ecological metagenomes</taxon>
    </lineage>
</organism>
<sequence>MPDRRILQPAEPGAGHQREQHGRPTVHSRGRGHRDVGDEATEADQFAVCEVVEPGRAVDQ</sequence>
<protein>
    <submittedName>
        <fullName evidence="2">Uncharacterized protein</fullName>
    </submittedName>
</protein>
<accession>A0A645DN90</accession>
<feature type="region of interest" description="Disordered" evidence="1">
    <location>
        <begin position="1"/>
        <end position="47"/>
    </location>
</feature>